<accession>A0A9D4TP29</accession>
<reference evidence="3" key="1">
    <citation type="journal article" date="2019" name="Plant J.">
        <title>Chlorella vulgaris genome assembly and annotation reveals the molecular basis for metabolic acclimation to high light conditions.</title>
        <authorList>
            <person name="Cecchin M."/>
            <person name="Marcolungo L."/>
            <person name="Rossato M."/>
            <person name="Girolomoni L."/>
            <person name="Cosentino E."/>
            <person name="Cuine S."/>
            <person name="Li-Beisson Y."/>
            <person name="Delledonne M."/>
            <person name="Ballottari M."/>
        </authorList>
    </citation>
    <scope>NUCLEOTIDE SEQUENCE</scope>
    <source>
        <strain evidence="3">211/11P</strain>
    </source>
</reference>
<dbReference type="InterPro" id="IPR039146">
    <property type="entry name" value="GPANK1"/>
</dbReference>
<dbReference type="OrthoDB" id="21470at2759"/>
<dbReference type="AlphaFoldDB" id="A0A9D4TP29"/>
<evidence type="ECO:0000313" key="3">
    <source>
        <dbReference type="EMBL" id="KAI3430771.1"/>
    </source>
</evidence>
<evidence type="ECO:0000256" key="1">
    <source>
        <dbReference type="SAM" id="MobiDB-lite"/>
    </source>
</evidence>
<evidence type="ECO:0000313" key="4">
    <source>
        <dbReference type="Proteomes" id="UP001055712"/>
    </source>
</evidence>
<dbReference type="Proteomes" id="UP001055712">
    <property type="component" value="Unassembled WGS sequence"/>
</dbReference>
<feature type="domain" description="G-patch" evidence="2">
    <location>
        <begin position="197"/>
        <end position="243"/>
    </location>
</feature>
<sequence length="348" mass="36519">MKFKRQQGHGEFGKALQQPAARSQSQRDGSGSERGRAVASFYGSLVGVNSSGGGWVKGGTLQDAEDRSFRGSLLAPELASSAPAAAPAAAASAGGQLHARLGSAAAHAELAAEQRQLQYDQPAGPLPRGMQQAEAAASREQQQQQLQSLPQAPPLPQAPLQVEVKQAVSQQQAQQQAQQPQQQRRESQADVRYGIARSNVGYRLLKKAGWTEGAGLGAQEQGVAEPVAAFQQQGNLGLGFAPKPKPGKQAGAATAAAGTAGPGGSKTSSQQQVKPKRPLPDDPLDKEDADTKVKRVKQVLQAEADDKAGKAIARYLHMAFNDTTGEPTMDSNPLLRRSHKLSATNPLL</sequence>
<proteinExistence type="predicted"/>
<dbReference type="Pfam" id="PF01585">
    <property type="entry name" value="G-patch"/>
    <property type="match status" value="1"/>
</dbReference>
<comment type="caution">
    <text evidence="3">The sequence shown here is derived from an EMBL/GenBank/DDBJ whole genome shotgun (WGS) entry which is preliminary data.</text>
</comment>
<feature type="region of interest" description="Disordered" evidence="1">
    <location>
        <begin position="1"/>
        <end position="36"/>
    </location>
</feature>
<feature type="compositionally biased region" description="Polar residues" evidence="1">
    <location>
        <begin position="322"/>
        <end position="331"/>
    </location>
</feature>
<protein>
    <recommendedName>
        <fullName evidence="2">G-patch domain-containing protein</fullName>
    </recommendedName>
</protein>
<feature type="region of interest" description="Disordered" evidence="1">
    <location>
        <begin position="79"/>
        <end position="193"/>
    </location>
</feature>
<dbReference type="EMBL" id="SIDB01000007">
    <property type="protein sequence ID" value="KAI3430771.1"/>
    <property type="molecule type" value="Genomic_DNA"/>
</dbReference>
<gene>
    <name evidence="3" type="ORF">D9Q98_009183</name>
</gene>
<reference evidence="3" key="2">
    <citation type="submission" date="2020-11" db="EMBL/GenBank/DDBJ databases">
        <authorList>
            <person name="Cecchin M."/>
            <person name="Marcolungo L."/>
            <person name="Rossato M."/>
            <person name="Girolomoni L."/>
            <person name="Cosentino E."/>
            <person name="Cuine S."/>
            <person name="Li-Beisson Y."/>
            <person name="Delledonne M."/>
            <person name="Ballottari M."/>
        </authorList>
    </citation>
    <scope>NUCLEOTIDE SEQUENCE</scope>
    <source>
        <strain evidence="3">211/11P</strain>
        <tissue evidence="3">Whole cell</tissue>
    </source>
</reference>
<organism evidence="3 4">
    <name type="scientific">Chlorella vulgaris</name>
    <name type="common">Green alga</name>
    <dbReference type="NCBI Taxonomy" id="3077"/>
    <lineage>
        <taxon>Eukaryota</taxon>
        <taxon>Viridiplantae</taxon>
        <taxon>Chlorophyta</taxon>
        <taxon>core chlorophytes</taxon>
        <taxon>Trebouxiophyceae</taxon>
        <taxon>Chlorellales</taxon>
        <taxon>Chlorellaceae</taxon>
        <taxon>Chlorella clade</taxon>
        <taxon>Chlorella</taxon>
    </lineage>
</organism>
<feature type="compositionally biased region" description="Low complexity" evidence="1">
    <location>
        <begin position="247"/>
        <end position="269"/>
    </location>
</feature>
<keyword evidence="4" id="KW-1185">Reference proteome</keyword>
<dbReference type="SMART" id="SM00443">
    <property type="entry name" value="G_patch"/>
    <property type="match status" value="1"/>
</dbReference>
<dbReference type="PANTHER" id="PTHR20923:SF1">
    <property type="entry name" value="G PATCH DOMAIN AND ANKYRIN REPEAT-CONTAINING PROTEIN 1"/>
    <property type="match status" value="1"/>
</dbReference>
<feature type="compositionally biased region" description="Low complexity" evidence="1">
    <location>
        <begin position="79"/>
        <end position="117"/>
    </location>
</feature>
<name>A0A9D4TP29_CHLVU</name>
<feature type="compositionally biased region" description="Low complexity" evidence="1">
    <location>
        <begin position="131"/>
        <end position="150"/>
    </location>
</feature>
<feature type="compositionally biased region" description="Low complexity" evidence="1">
    <location>
        <begin position="158"/>
        <end position="182"/>
    </location>
</feature>
<feature type="compositionally biased region" description="Polar residues" evidence="1">
    <location>
        <begin position="20"/>
        <end position="29"/>
    </location>
</feature>
<dbReference type="InterPro" id="IPR000467">
    <property type="entry name" value="G_patch_dom"/>
</dbReference>
<feature type="region of interest" description="Disordered" evidence="1">
    <location>
        <begin position="322"/>
        <end position="348"/>
    </location>
</feature>
<dbReference type="GO" id="GO:0003676">
    <property type="term" value="F:nucleic acid binding"/>
    <property type="evidence" value="ECO:0007669"/>
    <property type="project" value="InterPro"/>
</dbReference>
<evidence type="ECO:0000259" key="2">
    <source>
        <dbReference type="PROSITE" id="PS50174"/>
    </source>
</evidence>
<dbReference type="PROSITE" id="PS50174">
    <property type="entry name" value="G_PATCH"/>
    <property type="match status" value="1"/>
</dbReference>
<dbReference type="PANTHER" id="PTHR20923">
    <property type="entry name" value="BAT4 PROTEIN-RELATED"/>
    <property type="match status" value="1"/>
</dbReference>
<feature type="region of interest" description="Disordered" evidence="1">
    <location>
        <begin position="236"/>
        <end position="294"/>
    </location>
</feature>